<evidence type="ECO:0000313" key="2">
    <source>
        <dbReference type="EMBL" id="OMP08520.1"/>
    </source>
</evidence>
<comment type="caution">
    <text evidence="2">The sequence shown here is derived from an EMBL/GenBank/DDBJ whole genome shotgun (WGS) entry which is preliminary data.</text>
</comment>
<sequence length="52" mass="5715">MAVGRVSVGFQPKINPTEHRPNCTLPRSISNRPHQLALETAPHEAILFGPVE</sequence>
<protein>
    <submittedName>
        <fullName evidence="2">Uncharacterized protein</fullName>
    </submittedName>
</protein>
<reference evidence="3" key="1">
    <citation type="submission" date="2013-09" db="EMBL/GenBank/DDBJ databases">
        <title>Corchorus olitorius genome sequencing.</title>
        <authorList>
            <person name="Alam M."/>
            <person name="Haque M.S."/>
            <person name="Islam M.S."/>
            <person name="Emdad E.M."/>
            <person name="Islam M.M."/>
            <person name="Ahmed B."/>
            <person name="Halim A."/>
            <person name="Hossen Q.M.M."/>
            <person name="Hossain M.Z."/>
            <person name="Ahmed R."/>
            <person name="Khan M.M."/>
            <person name="Islam R."/>
            <person name="Rashid M.M."/>
            <person name="Khan S.A."/>
            <person name="Rahman M.S."/>
            <person name="Alam M."/>
            <person name="Yahiya A.S."/>
            <person name="Khan M.S."/>
            <person name="Azam M.S."/>
            <person name="Haque T."/>
            <person name="Lashkar M.Z.H."/>
            <person name="Akhand A.I."/>
            <person name="Morshed G."/>
            <person name="Roy S."/>
            <person name="Uddin K.S."/>
            <person name="Rabeya T."/>
            <person name="Hossain A.S."/>
            <person name="Chowdhury A."/>
            <person name="Snigdha A.R."/>
            <person name="Mortoza M.S."/>
            <person name="Matin S.A."/>
            <person name="Hoque S.M.E."/>
            <person name="Islam M.K."/>
            <person name="Roy D.K."/>
            <person name="Haider R."/>
            <person name="Moosa M.M."/>
            <person name="Elias S.M."/>
            <person name="Hasan A.M."/>
            <person name="Jahan S."/>
            <person name="Shafiuddin M."/>
            <person name="Mahmood N."/>
            <person name="Shommy N.S."/>
        </authorList>
    </citation>
    <scope>NUCLEOTIDE SEQUENCE [LARGE SCALE GENOMIC DNA]</scope>
    <source>
        <strain evidence="3">cv. O-4</strain>
    </source>
</reference>
<name>A0A1R3KN66_9ROSI</name>
<accession>A0A1R3KN66</accession>
<feature type="region of interest" description="Disordered" evidence="1">
    <location>
        <begin position="1"/>
        <end position="29"/>
    </location>
</feature>
<dbReference type="EMBL" id="AWUE01012672">
    <property type="protein sequence ID" value="OMP08520.1"/>
    <property type="molecule type" value="Genomic_DNA"/>
</dbReference>
<dbReference type="Proteomes" id="UP000187203">
    <property type="component" value="Unassembled WGS sequence"/>
</dbReference>
<evidence type="ECO:0000313" key="3">
    <source>
        <dbReference type="Proteomes" id="UP000187203"/>
    </source>
</evidence>
<gene>
    <name evidence="2" type="ORF">COLO4_06391</name>
</gene>
<dbReference type="AlphaFoldDB" id="A0A1R3KN66"/>
<evidence type="ECO:0000256" key="1">
    <source>
        <dbReference type="SAM" id="MobiDB-lite"/>
    </source>
</evidence>
<organism evidence="2 3">
    <name type="scientific">Corchorus olitorius</name>
    <dbReference type="NCBI Taxonomy" id="93759"/>
    <lineage>
        <taxon>Eukaryota</taxon>
        <taxon>Viridiplantae</taxon>
        <taxon>Streptophyta</taxon>
        <taxon>Embryophyta</taxon>
        <taxon>Tracheophyta</taxon>
        <taxon>Spermatophyta</taxon>
        <taxon>Magnoliopsida</taxon>
        <taxon>eudicotyledons</taxon>
        <taxon>Gunneridae</taxon>
        <taxon>Pentapetalae</taxon>
        <taxon>rosids</taxon>
        <taxon>malvids</taxon>
        <taxon>Malvales</taxon>
        <taxon>Malvaceae</taxon>
        <taxon>Grewioideae</taxon>
        <taxon>Apeibeae</taxon>
        <taxon>Corchorus</taxon>
    </lineage>
</organism>
<proteinExistence type="predicted"/>
<keyword evidence="3" id="KW-1185">Reference proteome</keyword>